<feature type="region of interest" description="Disordered" evidence="1">
    <location>
        <begin position="162"/>
        <end position="208"/>
    </location>
</feature>
<comment type="caution">
    <text evidence="2">The sequence shown here is derived from an EMBL/GenBank/DDBJ whole genome shotgun (WGS) entry which is preliminary data.</text>
</comment>
<accession>A0AAP0G2I2</accession>
<sequence length="273" mass="29661">MPLGCRFSTAPAGPKSLLLHRPGFFSPVQPRFNRSRTVHLSRSGATGKAEPRRCSTPFPAQDLLHDFSRFRAVVHARCYPTTPPSALLDFKVVLQYRSIVISCTHSVVVGHAAPTSSVPLFCKTFGACRNAPVFHDTIASSPPLHSGSFFLRSRPRCKRHVTISSSPRTLTAPRTPAASGKNPRPSRFSSPLPPTAPSSLSHTTSAAPTAVPATHLTAADDLHGSPCRHRRPPRPKLLPLCIHHTNAAVLAVNFCHNPEILLLYLLSTYLQTD</sequence>
<name>A0AAP0G2I2_9ASPA</name>
<evidence type="ECO:0000313" key="3">
    <source>
        <dbReference type="Proteomes" id="UP001418222"/>
    </source>
</evidence>
<keyword evidence="3" id="KW-1185">Reference proteome</keyword>
<dbReference type="EMBL" id="JBBWWQ010000012">
    <property type="protein sequence ID" value="KAK8934472.1"/>
    <property type="molecule type" value="Genomic_DNA"/>
</dbReference>
<reference evidence="2 3" key="1">
    <citation type="journal article" date="2022" name="Nat. Plants">
        <title>Genomes of leafy and leafless Platanthera orchids illuminate the evolution of mycoheterotrophy.</title>
        <authorList>
            <person name="Li M.H."/>
            <person name="Liu K.W."/>
            <person name="Li Z."/>
            <person name="Lu H.C."/>
            <person name="Ye Q.L."/>
            <person name="Zhang D."/>
            <person name="Wang J.Y."/>
            <person name="Li Y.F."/>
            <person name="Zhong Z.M."/>
            <person name="Liu X."/>
            <person name="Yu X."/>
            <person name="Liu D.K."/>
            <person name="Tu X.D."/>
            <person name="Liu B."/>
            <person name="Hao Y."/>
            <person name="Liao X.Y."/>
            <person name="Jiang Y.T."/>
            <person name="Sun W.H."/>
            <person name="Chen J."/>
            <person name="Chen Y.Q."/>
            <person name="Ai Y."/>
            <person name="Zhai J.W."/>
            <person name="Wu S.S."/>
            <person name="Zhou Z."/>
            <person name="Hsiao Y.Y."/>
            <person name="Wu W.L."/>
            <person name="Chen Y.Y."/>
            <person name="Lin Y.F."/>
            <person name="Hsu J.L."/>
            <person name="Li C.Y."/>
            <person name="Wang Z.W."/>
            <person name="Zhao X."/>
            <person name="Zhong W.Y."/>
            <person name="Ma X.K."/>
            <person name="Ma L."/>
            <person name="Huang J."/>
            <person name="Chen G.Z."/>
            <person name="Huang M.Z."/>
            <person name="Huang L."/>
            <person name="Peng D.H."/>
            <person name="Luo Y.B."/>
            <person name="Zou S.Q."/>
            <person name="Chen S.P."/>
            <person name="Lan S."/>
            <person name="Tsai W.C."/>
            <person name="Van de Peer Y."/>
            <person name="Liu Z.J."/>
        </authorList>
    </citation>
    <scope>NUCLEOTIDE SEQUENCE [LARGE SCALE GENOMIC DNA]</scope>
    <source>
        <strain evidence="2">Lor287</strain>
    </source>
</reference>
<dbReference type="AlphaFoldDB" id="A0AAP0G2I2"/>
<dbReference type="Proteomes" id="UP001418222">
    <property type="component" value="Unassembled WGS sequence"/>
</dbReference>
<feature type="compositionally biased region" description="Low complexity" evidence="1">
    <location>
        <begin position="197"/>
        <end position="208"/>
    </location>
</feature>
<evidence type="ECO:0000313" key="2">
    <source>
        <dbReference type="EMBL" id="KAK8934472.1"/>
    </source>
</evidence>
<gene>
    <name evidence="2" type="ORF">KSP39_PZI014731</name>
</gene>
<organism evidence="2 3">
    <name type="scientific">Platanthera zijinensis</name>
    <dbReference type="NCBI Taxonomy" id="2320716"/>
    <lineage>
        <taxon>Eukaryota</taxon>
        <taxon>Viridiplantae</taxon>
        <taxon>Streptophyta</taxon>
        <taxon>Embryophyta</taxon>
        <taxon>Tracheophyta</taxon>
        <taxon>Spermatophyta</taxon>
        <taxon>Magnoliopsida</taxon>
        <taxon>Liliopsida</taxon>
        <taxon>Asparagales</taxon>
        <taxon>Orchidaceae</taxon>
        <taxon>Orchidoideae</taxon>
        <taxon>Orchideae</taxon>
        <taxon>Orchidinae</taxon>
        <taxon>Platanthera</taxon>
    </lineage>
</organism>
<proteinExistence type="predicted"/>
<evidence type="ECO:0000256" key="1">
    <source>
        <dbReference type="SAM" id="MobiDB-lite"/>
    </source>
</evidence>
<protein>
    <submittedName>
        <fullName evidence="2">Uncharacterized protein</fullName>
    </submittedName>
</protein>